<accession>A0A1S4C1A1</accession>
<dbReference type="Proteomes" id="UP000790787">
    <property type="component" value="Chromosome 16"/>
</dbReference>
<dbReference type="KEGG" id="nta:107814011"/>
<reference evidence="3 4" key="2">
    <citation type="submission" date="2025-04" db="UniProtKB">
        <authorList>
            <consortium name="RefSeq"/>
        </authorList>
    </citation>
    <scope>IDENTIFICATION</scope>
</reference>
<dbReference type="GeneID" id="107814011"/>
<dbReference type="RefSeq" id="XP_016494820.1">
    <property type="nucleotide sequence ID" value="XM_016639334.1"/>
</dbReference>
<feature type="coiled-coil region" evidence="1">
    <location>
        <begin position="142"/>
        <end position="172"/>
    </location>
</feature>
<organism evidence="3">
    <name type="scientific">Nicotiana tabacum</name>
    <name type="common">Common tobacco</name>
    <dbReference type="NCBI Taxonomy" id="4097"/>
    <lineage>
        <taxon>Eukaryota</taxon>
        <taxon>Viridiplantae</taxon>
        <taxon>Streptophyta</taxon>
        <taxon>Embryophyta</taxon>
        <taxon>Tracheophyta</taxon>
        <taxon>Spermatophyta</taxon>
        <taxon>Magnoliopsida</taxon>
        <taxon>eudicotyledons</taxon>
        <taxon>Gunneridae</taxon>
        <taxon>Pentapetalae</taxon>
        <taxon>asterids</taxon>
        <taxon>lamiids</taxon>
        <taxon>Solanales</taxon>
        <taxon>Solanaceae</taxon>
        <taxon>Nicotianoideae</taxon>
        <taxon>Nicotianeae</taxon>
        <taxon>Nicotiana</taxon>
    </lineage>
</organism>
<name>A0A1S4C1A1_TOBAC</name>
<sequence length="219" mass="24722">MEQTPKKSACKKGKVENTKFGPEDKLIFYGPGEKARFESFKSTSMAYGCSYMLESVRDISSSAACVPYGLLISHILEVKKVDLAPFIPKHISSTYDKTTFSMMGYTLGNDGWVKRTKVESITVPVEVQTEQPASQSTTSQYLQQMQKYLDEVKQLVVEMKEQVDKIREVTKETGIDVAKIRIDIGATRRQGTRTFNSITERWISLSKMSRIHMTPSAPK</sequence>
<dbReference type="PaxDb" id="4097-A0A1S4C1A1"/>
<protein>
    <submittedName>
        <fullName evidence="3 4">Uncharacterized protein</fullName>
    </submittedName>
</protein>
<keyword evidence="1" id="KW-0175">Coiled coil</keyword>
<keyword evidence="2" id="KW-1185">Reference proteome</keyword>
<evidence type="ECO:0000313" key="2">
    <source>
        <dbReference type="Proteomes" id="UP000790787"/>
    </source>
</evidence>
<dbReference type="RefSeq" id="XP_016494819.1">
    <property type="nucleotide sequence ID" value="XM_016639333.1"/>
</dbReference>
<evidence type="ECO:0000313" key="3">
    <source>
        <dbReference type="RefSeq" id="XP_016494819.1"/>
    </source>
</evidence>
<evidence type="ECO:0000313" key="4">
    <source>
        <dbReference type="RefSeq" id="XP_016494820.1"/>
    </source>
</evidence>
<proteinExistence type="predicted"/>
<evidence type="ECO:0000256" key="1">
    <source>
        <dbReference type="SAM" id="Coils"/>
    </source>
</evidence>
<dbReference type="OrthoDB" id="1750780at2759"/>
<dbReference type="OMA" id="FSMMGYT"/>
<dbReference type="STRING" id="4097.A0A1S4C1A1"/>
<reference key="1">
    <citation type="journal article" date="2014" name="Nat. Commun.">
        <title>The tobacco genome sequence and its comparison with those of tomato and potato.</title>
        <authorList>
            <person name="Sierro N."/>
            <person name="Battey J.N."/>
            <person name="Ouadi S."/>
            <person name="Bakaher N."/>
            <person name="Bovet L."/>
            <person name="Willig A."/>
            <person name="Goepfert S."/>
            <person name="Peitsch M.C."/>
            <person name="Ivanov N.V."/>
        </authorList>
    </citation>
    <scope>NUCLEOTIDE SEQUENCE [LARGE SCALE GENOMIC DNA]</scope>
    <source>
        <strain>cv. TN90</strain>
    </source>
</reference>
<gene>
    <name evidence="3 4" type="primary">LOC107814011</name>
</gene>
<dbReference type="AlphaFoldDB" id="A0A1S4C1A1"/>